<dbReference type="PROSITE" id="PS00922">
    <property type="entry name" value="TRANSGLYCOSYLASE"/>
    <property type="match status" value="1"/>
</dbReference>
<dbReference type="Gene3D" id="1.10.530.10">
    <property type="match status" value="1"/>
</dbReference>
<evidence type="ECO:0000256" key="2">
    <source>
        <dbReference type="SAM" id="MobiDB-lite"/>
    </source>
</evidence>
<dbReference type="AlphaFoldDB" id="A0A1G6WTC5"/>
<reference evidence="4 5" key="1">
    <citation type="submission" date="2016-10" db="EMBL/GenBank/DDBJ databases">
        <authorList>
            <person name="de Groot N.N."/>
        </authorList>
    </citation>
    <scope>NUCLEOTIDE SEQUENCE [LARGE SCALE GENOMIC DNA]</scope>
    <source>
        <strain evidence="4 5">DSM 16619</strain>
    </source>
</reference>
<dbReference type="InterPro" id="IPR008258">
    <property type="entry name" value="Transglycosylase_SLT_dom_1"/>
</dbReference>
<evidence type="ECO:0000256" key="1">
    <source>
        <dbReference type="ARBA" id="ARBA00007734"/>
    </source>
</evidence>
<dbReference type="PANTHER" id="PTHR37423:SF2">
    <property type="entry name" value="MEMBRANE-BOUND LYTIC MUREIN TRANSGLYCOSYLASE C"/>
    <property type="match status" value="1"/>
</dbReference>
<dbReference type="SUPFAM" id="SSF53955">
    <property type="entry name" value="Lysozyme-like"/>
    <property type="match status" value="1"/>
</dbReference>
<protein>
    <submittedName>
        <fullName evidence="4">Transglycosylase SLT domain-containing protein</fullName>
    </submittedName>
</protein>
<dbReference type="Proteomes" id="UP000198781">
    <property type="component" value="Unassembled WGS sequence"/>
</dbReference>
<dbReference type="STRING" id="187868.SAMN05192589_10898"/>
<comment type="similarity">
    <text evidence="1">Belongs to the transglycosylase Slt family.</text>
</comment>
<dbReference type="InterPro" id="IPR000189">
    <property type="entry name" value="Transglyc_AS"/>
</dbReference>
<dbReference type="CDD" id="cd16896">
    <property type="entry name" value="LT_Slt70-like"/>
    <property type="match status" value="1"/>
</dbReference>
<dbReference type="Pfam" id="PF01464">
    <property type="entry name" value="SLT"/>
    <property type="match status" value="1"/>
</dbReference>
<dbReference type="InterPro" id="IPR023346">
    <property type="entry name" value="Lysozyme-like_dom_sf"/>
</dbReference>
<dbReference type="EMBL" id="FMZC01000008">
    <property type="protein sequence ID" value="SDD69071.1"/>
    <property type="molecule type" value="Genomic_DNA"/>
</dbReference>
<proteinExistence type="inferred from homology"/>
<organism evidence="4 5">
    <name type="scientific">Paracidovorax valerianellae</name>
    <dbReference type="NCBI Taxonomy" id="187868"/>
    <lineage>
        <taxon>Bacteria</taxon>
        <taxon>Pseudomonadati</taxon>
        <taxon>Pseudomonadota</taxon>
        <taxon>Betaproteobacteria</taxon>
        <taxon>Burkholderiales</taxon>
        <taxon>Comamonadaceae</taxon>
        <taxon>Paracidovorax</taxon>
    </lineage>
</organism>
<feature type="domain" description="Transglycosylase SLT" evidence="3">
    <location>
        <begin position="111"/>
        <end position="216"/>
    </location>
</feature>
<keyword evidence="5" id="KW-1185">Reference proteome</keyword>
<name>A0A1G6WTC5_9BURK</name>
<sequence length="284" mass="30576">MAMAWSDRPRRLSLFGLWRMIGAGVLLLFLQQAARADLWAYVDERGVTHFAAEQVDERYGLFFRGNDFDSTRDGPSVAPGGAQPATPSGARLLAFFDISPDYKRVKHHLRASASQNGVDYELLQALIATESGFDARAVSPKGAVGLMQLMPATASRFGVSGEARRSVEQKLTEPAINVSAGTRYLRHLLDLFDGRTDLALAAYNAGEGAVQRAGNRIPAYRETQNYVKSVLGLYAQLKPPAPLLAHRAVPGRVRMELGAGSDDTNPSSAASGLPARNVGAPRAP</sequence>
<dbReference type="PANTHER" id="PTHR37423">
    <property type="entry name" value="SOLUBLE LYTIC MUREIN TRANSGLYCOSYLASE-RELATED"/>
    <property type="match status" value="1"/>
</dbReference>
<accession>A0A1G6WTC5</accession>
<evidence type="ECO:0000313" key="5">
    <source>
        <dbReference type="Proteomes" id="UP000198781"/>
    </source>
</evidence>
<dbReference type="GO" id="GO:0016020">
    <property type="term" value="C:membrane"/>
    <property type="evidence" value="ECO:0007669"/>
    <property type="project" value="InterPro"/>
</dbReference>
<dbReference type="GO" id="GO:0008933">
    <property type="term" value="F:peptidoglycan lytic transglycosylase activity"/>
    <property type="evidence" value="ECO:0007669"/>
    <property type="project" value="InterPro"/>
</dbReference>
<gene>
    <name evidence="4" type="ORF">SAMN05192589_10898</name>
</gene>
<evidence type="ECO:0000313" key="4">
    <source>
        <dbReference type="EMBL" id="SDD69071.1"/>
    </source>
</evidence>
<feature type="region of interest" description="Disordered" evidence="2">
    <location>
        <begin position="256"/>
        <end position="284"/>
    </location>
</feature>
<dbReference type="GO" id="GO:0000270">
    <property type="term" value="P:peptidoglycan metabolic process"/>
    <property type="evidence" value="ECO:0007669"/>
    <property type="project" value="InterPro"/>
</dbReference>
<evidence type="ECO:0000259" key="3">
    <source>
        <dbReference type="Pfam" id="PF01464"/>
    </source>
</evidence>